<dbReference type="SUPFAM" id="SSF52540">
    <property type="entry name" value="P-loop containing nucleoside triphosphate hydrolases"/>
    <property type="match status" value="1"/>
</dbReference>
<dbReference type="RefSeq" id="XP_001874015.1">
    <property type="nucleotide sequence ID" value="XM_001873980.1"/>
</dbReference>
<dbReference type="InterPro" id="IPR027417">
    <property type="entry name" value="P-loop_NTPase"/>
</dbReference>
<name>B0CRE6_LACBS</name>
<dbReference type="Proteomes" id="UP000001194">
    <property type="component" value="Unassembled WGS sequence"/>
</dbReference>
<dbReference type="PANTHER" id="PTHR45709">
    <property type="entry name" value="LARGE SUBUNIT GTPASE 1 HOMOLOG-RELATED"/>
    <property type="match status" value="1"/>
</dbReference>
<protein>
    <recommendedName>
        <fullName evidence="4">Guanine nucleotide-binding protein-like 1</fullName>
    </recommendedName>
</protein>
<dbReference type="EMBL" id="DS547091">
    <property type="protein sequence ID" value="EDR15807.1"/>
    <property type="molecule type" value="Genomic_DNA"/>
</dbReference>
<feature type="compositionally biased region" description="Basic and acidic residues" evidence="5">
    <location>
        <begin position="13"/>
        <end position="34"/>
    </location>
</feature>
<evidence type="ECO:0000256" key="3">
    <source>
        <dbReference type="ARBA" id="ARBA00037770"/>
    </source>
</evidence>
<feature type="region of interest" description="Disordered" evidence="5">
    <location>
        <begin position="586"/>
        <end position="652"/>
    </location>
</feature>
<comment type="function">
    <text evidence="3">Possible regulatory or functional link with the histocompatibility cluster.</text>
</comment>
<dbReference type="HOGENOM" id="CLU_013649_2_0_1"/>
<dbReference type="GO" id="GO:0005525">
    <property type="term" value="F:GTP binding"/>
    <property type="evidence" value="ECO:0007669"/>
    <property type="project" value="UniProtKB-KW"/>
</dbReference>
<dbReference type="InterPro" id="IPR043358">
    <property type="entry name" value="GNL1-like"/>
</dbReference>
<evidence type="ECO:0000259" key="6">
    <source>
        <dbReference type="Pfam" id="PF01926"/>
    </source>
</evidence>
<dbReference type="GeneID" id="6069503"/>
<evidence type="ECO:0000256" key="4">
    <source>
        <dbReference type="ARBA" id="ARBA00039902"/>
    </source>
</evidence>
<dbReference type="KEGG" id="lbc:LACBIDRAFT_228582"/>
<dbReference type="OrthoDB" id="61815at2759"/>
<keyword evidence="8" id="KW-1185">Reference proteome</keyword>
<gene>
    <name evidence="7" type="ORF">LACBIDRAFT_228582</name>
</gene>
<dbReference type="GO" id="GO:0003924">
    <property type="term" value="F:GTPase activity"/>
    <property type="evidence" value="ECO:0007669"/>
    <property type="project" value="InterPro"/>
</dbReference>
<dbReference type="Gene3D" id="3.40.50.300">
    <property type="entry name" value="P-loop containing nucleotide triphosphate hydrolases"/>
    <property type="match status" value="1"/>
</dbReference>
<sequence length="652" mass="73270">MPARRKPTSTNKKKAEQQLKRAIKRGDVAPEPKKPTPHRKPKGFRLGPTGQPIGSENVTVESARRLQSTFIKLPENYLEETKRLASTVPLQRPIMAQQAVFASYDHGMRKEDLTCPRRPKWRFDMTKIEVEHNEEGVFKKWVEQTDQTLAEWQVKSSEMLKATTEPEDSRPPSSAVPASPSYYERNIEVWRQLWRVTEISQIILVLLDSRCPILHYPPSLAAYLESRKAILVLTKVDITGPTRVEAWNKYLHAQYPHLPIVSVESYTEKEITAVHQGRAQYEPSIPHHFRQKLIDAIKKVHAEMLEPPERVKSNPSWFKKWVPPVKRNVDWDGLLNATGAKVGAVVGGPAVPQNKLDVDGSLPEMPENQGDGIQEPEVLTIGLIGQPNVGKSSLLNALFGARRVRASKTPGKTKHFQTLYWTSDVRLVDCPGLVMPNYIPMEMQVLAGILPISRVSAVPLCAYNAANFLPIERIYKLVHPTTNVPLVKDKRTWREGMKPEELPDVNRPTWTAIDILTAYADAKGWVTAKAGRPDVHRAGNALLRALAEGKISWAFWPPDTPQETLSSELNEAGLGIWIPQDKLLDPESEQLEESEEEAEDASAKGASSEEEMDSDVVEEFDENNAKTSVVGRFGALEVYDESEDDEIEDEGE</sequence>
<proteinExistence type="predicted"/>
<dbReference type="PANTHER" id="PTHR45709:SF3">
    <property type="entry name" value="GUANINE NUCLEOTIDE-BINDING PROTEIN-LIKE 1"/>
    <property type="match status" value="1"/>
</dbReference>
<dbReference type="STRING" id="486041.B0CRE6"/>
<organism evidence="8">
    <name type="scientific">Laccaria bicolor (strain S238N-H82 / ATCC MYA-4686)</name>
    <name type="common">Bicoloured deceiver</name>
    <name type="synonym">Laccaria laccata var. bicolor</name>
    <dbReference type="NCBI Taxonomy" id="486041"/>
    <lineage>
        <taxon>Eukaryota</taxon>
        <taxon>Fungi</taxon>
        <taxon>Dikarya</taxon>
        <taxon>Basidiomycota</taxon>
        <taxon>Agaricomycotina</taxon>
        <taxon>Agaricomycetes</taxon>
        <taxon>Agaricomycetidae</taxon>
        <taxon>Agaricales</taxon>
        <taxon>Agaricineae</taxon>
        <taxon>Hydnangiaceae</taxon>
        <taxon>Laccaria</taxon>
    </lineage>
</organism>
<dbReference type="AlphaFoldDB" id="B0CRE6"/>
<dbReference type="FunCoup" id="B0CRE6">
    <property type="interactions" value="857"/>
</dbReference>
<feature type="compositionally biased region" description="Acidic residues" evidence="5">
    <location>
        <begin position="638"/>
        <end position="652"/>
    </location>
</feature>
<dbReference type="InterPro" id="IPR006073">
    <property type="entry name" value="GTP-bd"/>
</dbReference>
<evidence type="ECO:0000256" key="5">
    <source>
        <dbReference type="SAM" id="MobiDB-lite"/>
    </source>
</evidence>
<feature type="region of interest" description="Disordered" evidence="5">
    <location>
        <begin position="1"/>
        <end position="55"/>
    </location>
</feature>
<accession>B0CRE6</accession>
<feature type="compositionally biased region" description="Acidic residues" evidence="5">
    <location>
        <begin position="608"/>
        <end position="622"/>
    </location>
</feature>
<reference evidence="7 8" key="1">
    <citation type="journal article" date="2008" name="Nature">
        <title>The genome of Laccaria bicolor provides insights into mycorrhizal symbiosis.</title>
        <authorList>
            <person name="Martin F."/>
            <person name="Aerts A."/>
            <person name="Ahren D."/>
            <person name="Brun A."/>
            <person name="Danchin E.G.J."/>
            <person name="Duchaussoy F."/>
            <person name="Gibon J."/>
            <person name="Kohler A."/>
            <person name="Lindquist E."/>
            <person name="Pereda V."/>
            <person name="Salamov A."/>
            <person name="Shapiro H.J."/>
            <person name="Wuyts J."/>
            <person name="Blaudez D."/>
            <person name="Buee M."/>
            <person name="Brokstein P."/>
            <person name="Canbaeck B."/>
            <person name="Cohen D."/>
            <person name="Courty P.E."/>
            <person name="Coutinho P.M."/>
            <person name="Delaruelle C."/>
            <person name="Detter J.C."/>
            <person name="Deveau A."/>
            <person name="DiFazio S."/>
            <person name="Duplessis S."/>
            <person name="Fraissinet-Tachet L."/>
            <person name="Lucic E."/>
            <person name="Frey-Klett P."/>
            <person name="Fourrey C."/>
            <person name="Feussner I."/>
            <person name="Gay G."/>
            <person name="Grimwood J."/>
            <person name="Hoegger P.J."/>
            <person name="Jain P."/>
            <person name="Kilaru S."/>
            <person name="Labbe J."/>
            <person name="Lin Y.C."/>
            <person name="Legue V."/>
            <person name="Le Tacon F."/>
            <person name="Marmeisse R."/>
            <person name="Melayah D."/>
            <person name="Montanini B."/>
            <person name="Muratet M."/>
            <person name="Nehls U."/>
            <person name="Niculita-Hirzel H."/>
            <person name="Oudot-Le Secq M.P."/>
            <person name="Peter M."/>
            <person name="Quesneville H."/>
            <person name="Rajashekar B."/>
            <person name="Reich M."/>
            <person name="Rouhier N."/>
            <person name="Schmutz J."/>
            <person name="Yin T."/>
            <person name="Chalot M."/>
            <person name="Henrissat B."/>
            <person name="Kuees U."/>
            <person name="Lucas S."/>
            <person name="Van de Peer Y."/>
            <person name="Podila G.K."/>
            <person name="Polle A."/>
            <person name="Pukkila P.J."/>
            <person name="Richardson P.M."/>
            <person name="Rouze P."/>
            <person name="Sanders I.R."/>
            <person name="Stajich J.E."/>
            <person name="Tunlid A."/>
            <person name="Tuskan G."/>
            <person name="Grigoriev I.V."/>
        </authorList>
    </citation>
    <scope>NUCLEOTIDE SEQUENCE [LARGE SCALE GENOMIC DNA]</scope>
    <source>
        <strain evidence="8">S238N-H82 / ATCC MYA-4686</strain>
    </source>
</reference>
<feature type="domain" description="G" evidence="6">
    <location>
        <begin position="380"/>
        <end position="435"/>
    </location>
</feature>
<evidence type="ECO:0000313" key="8">
    <source>
        <dbReference type="Proteomes" id="UP000001194"/>
    </source>
</evidence>
<dbReference type="Pfam" id="PF01926">
    <property type="entry name" value="MMR_HSR1"/>
    <property type="match status" value="1"/>
</dbReference>
<feature type="compositionally biased region" description="Acidic residues" evidence="5">
    <location>
        <begin position="586"/>
        <end position="600"/>
    </location>
</feature>
<evidence type="ECO:0000256" key="1">
    <source>
        <dbReference type="ARBA" id="ARBA00022741"/>
    </source>
</evidence>
<dbReference type="InParanoid" id="B0CRE6"/>
<evidence type="ECO:0000313" key="7">
    <source>
        <dbReference type="EMBL" id="EDR15807.1"/>
    </source>
</evidence>
<keyword evidence="2" id="KW-0342">GTP-binding</keyword>
<keyword evidence="1" id="KW-0547">Nucleotide-binding</keyword>
<feature type="region of interest" description="Disordered" evidence="5">
    <location>
        <begin position="160"/>
        <end position="179"/>
    </location>
</feature>
<evidence type="ECO:0000256" key="2">
    <source>
        <dbReference type="ARBA" id="ARBA00023134"/>
    </source>
</evidence>